<accession>A0A364P2M3</accession>
<sequence>MSKWQKSIIPPSAPITDAIRIIDRGGTQICLVVDEENRLLGTVTDGDVRRAILRSVPLSDTVAGIMNRTPISGAIGQSREALLARMRERRIHQLPILDQDGKVFDLAILDDLIRADRPDNWVVLMAGGLGTRLRPLTEDTPKPMLKVGSKPLLEIILDNLIKQGFHRFYVSVNYRGEVIKEHLGDGSRLGVEIRYLDETKRLGTAGPLSLIPDPPQESLVVMNGDLLTKVDLRQMLDFHREQEARATLAVRDYEFQVPYGVVTVEGNAVVALDEKPIHHFFVNAGIYVLEPEVTASIPADTFHDMPDVFKALMAAGKRTAAFPIREYWLDIGRMDDFAQANREFLREFSED</sequence>
<dbReference type="SMART" id="SM00116">
    <property type="entry name" value="CBS"/>
    <property type="match status" value="2"/>
</dbReference>
<keyword evidence="1" id="KW-0129">CBS domain</keyword>
<dbReference type="Pfam" id="PF00571">
    <property type="entry name" value="CBS"/>
    <property type="match status" value="2"/>
</dbReference>
<dbReference type="Proteomes" id="UP000251075">
    <property type="component" value="Unassembled WGS sequence"/>
</dbReference>
<evidence type="ECO:0000256" key="1">
    <source>
        <dbReference type="PROSITE-ProRule" id="PRU00703"/>
    </source>
</evidence>
<feature type="domain" description="CBS" evidence="2">
    <location>
        <begin position="1"/>
        <end position="58"/>
    </location>
</feature>
<dbReference type="CDD" id="cd06426">
    <property type="entry name" value="NTP_transferase_like_2"/>
    <property type="match status" value="1"/>
</dbReference>
<proteinExistence type="predicted"/>
<evidence type="ECO:0000259" key="2">
    <source>
        <dbReference type="PROSITE" id="PS51371"/>
    </source>
</evidence>
<name>A0A364P2M3_9PROT</name>
<dbReference type="InterPro" id="IPR005835">
    <property type="entry name" value="NTP_transferase_dom"/>
</dbReference>
<evidence type="ECO:0000313" key="4">
    <source>
        <dbReference type="Proteomes" id="UP000251075"/>
    </source>
</evidence>
<organism evidence="3 4">
    <name type="scientific">Paramagnetospirillum kuznetsovii</name>
    <dbReference type="NCBI Taxonomy" id="2053833"/>
    <lineage>
        <taxon>Bacteria</taxon>
        <taxon>Pseudomonadati</taxon>
        <taxon>Pseudomonadota</taxon>
        <taxon>Alphaproteobacteria</taxon>
        <taxon>Rhodospirillales</taxon>
        <taxon>Magnetospirillaceae</taxon>
        <taxon>Paramagnetospirillum</taxon>
    </lineage>
</organism>
<dbReference type="CDD" id="cd04607">
    <property type="entry name" value="CBS_pair_NTP_transferase_assoc"/>
    <property type="match status" value="1"/>
</dbReference>
<dbReference type="OrthoDB" id="9814110at2"/>
<dbReference type="InterPro" id="IPR046342">
    <property type="entry name" value="CBS_dom_sf"/>
</dbReference>
<feature type="domain" description="CBS" evidence="2">
    <location>
        <begin position="66"/>
        <end position="123"/>
    </location>
</feature>
<dbReference type="PROSITE" id="PS51371">
    <property type="entry name" value="CBS"/>
    <property type="match status" value="2"/>
</dbReference>
<dbReference type="EMBL" id="PGTO01000001">
    <property type="protein sequence ID" value="RAU23561.1"/>
    <property type="molecule type" value="Genomic_DNA"/>
</dbReference>
<comment type="caution">
    <text evidence="3">The sequence shown here is derived from an EMBL/GenBank/DDBJ whole genome shotgun (WGS) entry which is preliminary data.</text>
</comment>
<dbReference type="PANTHER" id="PTHR22572">
    <property type="entry name" value="SUGAR-1-PHOSPHATE GUANYL TRANSFERASE"/>
    <property type="match status" value="1"/>
</dbReference>
<dbReference type="SUPFAM" id="SSF54631">
    <property type="entry name" value="CBS-domain pair"/>
    <property type="match status" value="1"/>
</dbReference>
<dbReference type="InterPro" id="IPR000644">
    <property type="entry name" value="CBS_dom"/>
</dbReference>
<gene>
    <name evidence="3" type="ORF">CU669_00185</name>
</gene>
<dbReference type="InterPro" id="IPR050486">
    <property type="entry name" value="Mannose-1P_guanyltransferase"/>
</dbReference>
<dbReference type="InterPro" id="IPR029044">
    <property type="entry name" value="Nucleotide-diphossugar_trans"/>
</dbReference>
<dbReference type="AlphaFoldDB" id="A0A364P2M3"/>
<dbReference type="Gene3D" id="3.90.550.10">
    <property type="entry name" value="Spore Coat Polysaccharide Biosynthesis Protein SpsA, Chain A"/>
    <property type="match status" value="1"/>
</dbReference>
<keyword evidence="4" id="KW-1185">Reference proteome</keyword>
<dbReference type="RefSeq" id="WP_112141792.1">
    <property type="nucleotide sequence ID" value="NZ_PGTO01000001.1"/>
</dbReference>
<dbReference type="Pfam" id="PF00483">
    <property type="entry name" value="NTP_transferase"/>
    <property type="match status" value="1"/>
</dbReference>
<protein>
    <submittedName>
        <fullName evidence="3">Alcohol dehydrogenase</fullName>
    </submittedName>
</protein>
<reference evidence="3 4" key="1">
    <citation type="submission" date="2017-11" db="EMBL/GenBank/DDBJ databases">
        <title>Draft genome sequence of magnetotactic bacterium Magnetospirillum kuznetsovii LBB-42.</title>
        <authorList>
            <person name="Grouzdev D.S."/>
            <person name="Rysina M.S."/>
            <person name="Baslerov R.V."/>
            <person name="Koziaeva V."/>
        </authorList>
    </citation>
    <scope>NUCLEOTIDE SEQUENCE [LARGE SCALE GENOMIC DNA]</scope>
    <source>
        <strain evidence="3 4">LBB-42</strain>
    </source>
</reference>
<evidence type="ECO:0000313" key="3">
    <source>
        <dbReference type="EMBL" id="RAU23561.1"/>
    </source>
</evidence>
<dbReference type="SUPFAM" id="SSF53448">
    <property type="entry name" value="Nucleotide-diphospho-sugar transferases"/>
    <property type="match status" value="1"/>
</dbReference>
<dbReference type="Gene3D" id="3.10.580.10">
    <property type="entry name" value="CBS-domain"/>
    <property type="match status" value="1"/>
</dbReference>